<reference evidence="3" key="1">
    <citation type="submission" date="2023-10" db="EMBL/GenBank/DDBJ databases">
        <authorList>
            <person name="Hackl T."/>
        </authorList>
    </citation>
    <scope>NUCLEOTIDE SEQUENCE</scope>
</reference>
<dbReference type="PANTHER" id="PTHR23028">
    <property type="entry name" value="ACETYLTRANSFERASE"/>
    <property type="match status" value="1"/>
</dbReference>
<dbReference type="InterPro" id="IPR002656">
    <property type="entry name" value="Acyl_transf_3_dom"/>
</dbReference>
<dbReference type="Proteomes" id="UP001295740">
    <property type="component" value="Unassembled WGS sequence"/>
</dbReference>
<feature type="transmembrane region" description="Helical" evidence="1">
    <location>
        <begin position="483"/>
        <end position="502"/>
    </location>
</feature>
<keyword evidence="1" id="KW-0472">Membrane</keyword>
<feature type="transmembrane region" description="Helical" evidence="1">
    <location>
        <begin position="151"/>
        <end position="173"/>
    </location>
</feature>
<keyword evidence="1" id="KW-1133">Transmembrane helix</keyword>
<gene>
    <name evidence="3" type="ORF">KHLLAP_LOCUS13467</name>
</gene>
<feature type="domain" description="Acyltransferase 3" evidence="2">
    <location>
        <begin position="107"/>
        <end position="496"/>
    </location>
</feature>
<evidence type="ECO:0000313" key="3">
    <source>
        <dbReference type="EMBL" id="CAJ2512999.1"/>
    </source>
</evidence>
<dbReference type="EMBL" id="CAUWAG010000020">
    <property type="protein sequence ID" value="CAJ2512999.1"/>
    <property type="molecule type" value="Genomic_DNA"/>
</dbReference>
<dbReference type="PANTHER" id="PTHR23028:SF134">
    <property type="entry name" value="PUTATIVE (AFU_ORTHOLOGUE AFUA_4G08520)-RELATED"/>
    <property type="match status" value="1"/>
</dbReference>
<dbReference type="Pfam" id="PF01757">
    <property type="entry name" value="Acyl_transf_3"/>
    <property type="match status" value="1"/>
</dbReference>
<feature type="transmembrane region" description="Helical" evidence="1">
    <location>
        <begin position="111"/>
        <end position="131"/>
    </location>
</feature>
<name>A0AAI8VXP2_9PEZI</name>
<organism evidence="3 4">
    <name type="scientific">Anthostomella pinea</name>
    <dbReference type="NCBI Taxonomy" id="933095"/>
    <lineage>
        <taxon>Eukaryota</taxon>
        <taxon>Fungi</taxon>
        <taxon>Dikarya</taxon>
        <taxon>Ascomycota</taxon>
        <taxon>Pezizomycotina</taxon>
        <taxon>Sordariomycetes</taxon>
        <taxon>Xylariomycetidae</taxon>
        <taxon>Xylariales</taxon>
        <taxon>Xylariaceae</taxon>
        <taxon>Anthostomella</taxon>
    </lineage>
</organism>
<comment type="caution">
    <text evidence="3">The sequence shown here is derived from an EMBL/GenBank/DDBJ whole genome shotgun (WGS) entry which is preliminary data.</text>
</comment>
<dbReference type="AlphaFoldDB" id="A0AAI8VXP2"/>
<dbReference type="InterPro" id="IPR050879">
    <property type="entry name" value="Acyltransferase_3"/>
</dbReference>
<feature type="transmembrane region" description="Helical" evidence="1">
    <location>
        <begin position="413"/>
        <end position="432"/>
    </location>
</feature>
<keyword evidence="1" id="KW-0812">Transmembrane</keyword>
<proteinExistence type="predicted"/>
<evidence type="ECO:0000259" key="2">
    <source>
        <dbReference type="Pfam" id="PF01757"/>
    </source>
</evidence>
<protein>
    <submittedName>
        <fullName evidence="3">Uu.00g011180.m01.CDS01</fullName>
    </submittedName>
</protein>
<accession>A0AAI8VXP2</accession>
<sequence length="531" mass="59623">MSSQQRSLQLSRSTYTMLPMIEQLQLQIGDSSAGYHLIGSDEVQIEKPEESGTSVSDAEIDDIERQMRQGEKKAALARWLRKLIVLLPSFLQPSQPSAEPRKLQRTAWLDGLRGLAALFVVWHHMSLIWFSWDIHNGWTGGPNDHLIQLPIIRLVVSGLPNVMVFFVISGYSLSCKPLSLLRQNRQLETHQALASSAFRRHPRLFIPAIFICLPSPIMAYMGLYESAEAMPGAAIAPMKPPRLDTLWHQFVNYGRAVMSLSDLFGATGIAWAYSDALWTLPIEWNSSLVIFGFLLALSRCSSRTRMVIGLGVAGYSWWYIHWGELLFIGGLLVADAQLSFQERAVHEGQQQSPSTWRWRRLSRSRIIRNLCALAAFLASLFVLSMPETGGADSIGFKTLAAMIPQHFNVGPKYFWLPLAAISLVFCIDNAPFLQPIFTARFPQYLGRISYAMYLVHQMILHSFGTKLGKTMVGFTGSETGVQYVSGIFLAAIVVWIGVIWTADLGWRFVDANAVSFCVWAYRKLCQRVGEI</sequence>
<evidence type="ECO:0000256" key="1">
    <source>
        <dbReference type="SAM" id="Phobius"/>
    </source>
</evidence>
<dbReference type="GO" id="GO:0016747">
    <property type="term" value="F:acyltransferase activity, transferring groups other than amino-acyl groups"/>
    <property type="evidence" value="ECO:0007669"/>
    <property type="project" value="InterPro"/>
</dbReference>
<feature type="transmembrane region" description="Helical" evidence="1">
    <location>
        <begin position="366"/>
        <end position="385"/>
    </location>
</feature>
<feature type="transmembrane region" description="Helical" evidence="1">
    <location>
        <begin position="444"/>
        <end position="463"/>
    </location>
</feature>
<keyword evidence="4" id="KW-1185">Reference proteome</keyword>
<feature type="transmembrane region" description="Helical" evidence="1">
    <location>
        <begin position="204"/>
        <end position="223"/>
    </location>
</feature>
<evidence type="ECO:0000313" key="4">
    <source>
        <dbReference type="Proteomes" id="UP001295740"/>
    </source>
</evidence>
<feature type="transmembrane region" description="Helical" evidence="1">
    <location>
        <begin position="276"/>
        <end position="297"/>
    </location>
</feature>